<organism evidence="1 4">
    <name type="scientific">Bradyrhizobium sediminis</name>
    <dbReference type="NCBI Taxonomy" id="2840469"/>
    <lineage>
        <taxon>Bacteria</taxon>
        <taxon>Pseudomonadati</taxon>
        <taxon>Pseudomonadota</taxon>
        <taxon>Alphaproteobacteria</taxon>
        <taxon>Hyphomicrobiales</taxon>
        <taxon>Nitrobacteraceae</taxon>
        <taxon>Bradyrhizobium</taxon>
    </lineage>
</organism>
<dbReference type="AlphaFoldDB" id="A0A975NL50"/>
<dbReference type="KEGG" id="bsei:KMZ68_19280"/>
<reference evidence="2 3" key="2">
    <citation type="submission" date="2021-06" db="EMBL/GenBank/DDBJ databases">
        <title>Bradyrhizobium sp. S2-11-4 Genome sequencing.</title>
        <authorList>
            <person name="Jin L."/>
        </authorList>
    </citation>
    <scope>NUCLEOTIDE SEQUENCE [LARGE SCALE GENOMIC DNA]</scope>
    <source>
        <strain evidence="2 3">S2-11-4</strain>
    </source>
</reference>
<dbReference type="RefSeq" id="WP_215605746.1">
    <property type="nucleotide sequence ID" value="NZ_CP076135.1"/>
</dbReference>
<evidence type="ECO:0000313" key="2">
    <source>
        <dbReference type="EMBL" id="QWG25004.1"/>
    </source>
</evidence>
<dbReference type="EMBL" id="CP076136">
    <property type="protein sequence ID" value="QWG25004.1"/>
    <property type="molecule type" value="Genomic_DNA"/>
</dbReference>
<proteinExistence type="predicted"/>
<evidence type="ECO:0000313" key="4">
    <source>
        <dbReference type="Proteomes" id="UP000680805"/>
    </source>
</evidence>
<keyword evidence="3" id="KW-1185">Reference proteome</keyword>
<sequence>MSGLVYGGRFEQMMNEFCSPANIAATAAKFAALEKQYGTYTFGKFVKYFLPRPAEFASWDNDAGGISEPVRNRLTEIISTNLKAASPLPMLLKVGDNVDATHDLIVKTFAHNGYIYIGLHMLCPNPELK</sequence>
<reference evidence="1" key="1">
    <citation type="submission" date="2021-06" db="EMBL/GenBank/DDBJ databases">
        <title>Bradyrhizobium sp. S2-11-2 Genome sequencing.</title>
        <authorList>
            <person name="Jin L."/>
        </authorList>
    </citation>
    <scope>NUCLEOTIDE SEQUENCE</scope>
    <source>
        <strain evidence="1">S2-11-2</strain>
    </source>
</reference>
<evidence type="ECO:0000313" key="1">
    <source>
        <dbReference type="EMBL" id="QWG17107.1"/>
    </source>
</evidence>
<dbReference type="Proteomes" id="UP000680805">
    <property type="component" value="Chromosome"/>
</dbReference>
<name>A0A975NL50_9BRAD</name>
<protein>
    <submittedName>
        <fullName evidence="1">Uncharacterized protein</fullName>
    </submittedName>
</protein>
<accession>A0A975NL50</accession>
<evidence type="ECO:0000313" key="3">
    <source>
        <dbReference type="Proteomes" id="UP000676951"/>
    </source>
</evidence>
<dbReference type="EMBL" id="CP076135">
    <property type="protein sequence ID" value="QWG17107.1"/>
    <property type="molecule type" value="Genomic_DNA"/>
</dbReference>
<dbReference type="Proteomes" id="UP000676951">
    <property type="component" value="Chromosome"/>
</dbReference>
<gene>
    <name evidence="1" type="ORF">KMZ68_19280</name>
    <name evidence="2" type="ORF">KMZ93_09060</name>
</gene>